<feature type="domain" description="Glycosyl transferase family 1" evidence="1">
    <location>
        <begin position="204"/>
        <end position="373"/>
    </location>
</feature>
<dbReference type="Proteomes" id="UP000050509">
    <property type="component" value="Unassembled WGS sequence"/>
</dbReference>
<accession>A0A0N8PT36</accession>
<evidence type="ECO:0000259" key="1">
    <source>
        <dbReference type="Pfam" id="PF00534"/>
    </source>
</evidence>
<sequence>MGNQIHTEVIHWWQRQQVHVDLLCFDANASHETFELLDNIPVYRLPISQSFAAKAINRAANPLIHYPYFPGLMRAYRRFLSQHQYDFAHVETAFPLGVVAGFMPEALHPPFAVTLPGADVMGEPAYDYGYGRYRSVRMLLRNVWRRAALVRADSRYIRRRAIELGCAPEKVFAIPYNITDGDYPPDEYVPADFRAGARADVLARHGLPADAQIVLSLSRLHPFKGVEFLVKAAPAVLAAAPNTYFIIVGPRRTTPRFGDYAGYLEQQARELNVAERVLLVGALPHHDVRTYMAASDAVVVPSVIEALNRVAIEAAALSTPAIVTRTTGISEYMAEHGYGLVVEPRSPESIAQALRILLSDPKRREMLGARGPEMAAQFRSEHIAADLLSHYEQALAAQHASA</sequence>
<comment type="caution">
    <text evidence="3">The sequence shown here is derived from an EMBL/GenBank/DDBJ whole genome shotgun (WGS) entry which is preliminary data.</text>
</comment>
<dbReference type="PANTHER" id="PTHR12526:SF638">
    <property type="entry name" value="SPORE COAT PROTEIN SA"/>
    <property type="match status" value="1"/>
</dbReference>
<name>A0A0N8PT36_9CHLR</name>
<dbReference type="PANTHER" id="PTHR12526">
    <property type="entry name" value="GLYCOSYLTRANSFERASE"/>
    <property type="match status" value="1"/>
</dbReference>
<evidence type="ECO:0008006" key="5">
    <source>
        <dbReference type="Google" id="ProtNLM"/>
    </source>
</evidence>
<dbReference type="SUPFAM" id="SSF53756">
    <property type="entry name" value="UDP-Glycosyltransferase/glycogen phosphorylase"/>
    <property type="match status" value="1"/>
</dbReference>
<dbReference type="AlphaFoldDB" id="A0A0N8PT36"/>
<gene>
    <name evidence="3" type="ORF">SE17_03810</name>
</gene>
<dbReference type="GO" id="GO:0016757">
    <property type="term" value="F:glycosyltransferase activity"/>
    <property type="evidence" value="ECO:0007669"/>
    <property type="project" value="InterPro"/>
</dbReference>
<dbReference type="Pfam" id="PF00534">
    <property type="entry name" value="Glycos_transf_1"/>
    <property type="match status" value="1"/>
</dbReference>
<feature type="domain" description="Glycosyltransferase subfamily 4-like N-terminal" evidence="2">
    <location>
        <begin position="8"/>
        <end position="176"/>
    </location>
</feature>
<evidence type="ECO:0000259" key="2">
    <source>
        <dbReference type="Pfam" id="PF13579"/>
    </source>
</evidence>
<keyword evidence="4" id="KW-1185">Reference proteome</keyword>
<proteinExistence type="predicted"/>
<dbReference type="InterPro" id="IPR028098">
    <property type="entry name" value="Glyco_trans_4-like_N"/>
</dbReference>
<evidence type="ECO:0000313" key="4">
    <source>
        <dbReference type="Proteomes" id="UP000050509"/>
    </source>
</evidence>
<dbReference type="EMBL" id="LJCR01000058">
    <property type="protein sequence ID" value="KPV54429.1"/>
    <property type="molecule type" value="Genomic_DNA"/>
</dbReference>
<dbReference type="InterPro" id="IPR001296">
    <property type="entry name" value="Glyco_trans_1"/>
</dbReference>
<dbReference type="Pfam" id="PF13579">
    <property type="entry name" value="Glyco_trans_4_4"/>
    <property type="match status" value="1"/>
</dbReference>
<dbReference type="PATRIC" id="fig|186479.3.peg.9128"/>
<organism evidence="3 4">
    <name type="scientific">Kouleothrix aurantiaca</name>
    <dbReference type="NCBI Taxonomy" id="186479"/>
    <lineage>
        <taxon>Bacteria</taxon>
        <taxon>Bacillati</taxon>
        <taxon>Chloroflexota</taxon>
        <taxon>Chloroflexia</taxon>
        <taxon>Chloroflexales</taxon>
        <taxon>Roseiflexineae</taxon>
        <taxon>Roseiflexaceae</taxon>
        <taxon>Kouleothrix</taxon>
    </lineage>
</organism>
<dbReference type="Gene3D" id="3.40.50.2000">
    <property type="entry name" value="Glycogen Phosphorylase B"/>
    <property type="match status" value="2"/>
</dbReference>
<reference evidence="3 4" key="1">
    <citation type="submission" date="2015-09" db="EMBL/GenBank/DDBJ databases">
        <title>Draft genome sequence of Kouleothrix aurantiaca JCM 19913.</title>
        <authorList>
            <person name="Hemp J."/>
        </authorList>
    </citation>
    <scope>NUCLEOTIDE SEQUENCE [LARGE SCALE GENOMIC DNA]</scope>
    <source>
        <strain evidence="3 4">COM-B</strain>
    </source>
</reference>
<evidence type="ECO:0000313" key="3">
    <source>
        <dbReference type="EMBL" id="KPV54429.1"/>
    </source>
</evidence>
<protein>
    <recommendedName>
        <fullName evidence="5">Glycosyl transferase family 1</fullName>
    </recommendedName>
</protein>